<feature type="signal peptide" evidence="1">
    <location>
        <begin position="1"/>
        <end position="29"/>
    </location>
</feature>
<protein>
    <submittedName>
        <fullName evidence="2">Putative secreted protein</fullName>
    </submittedName>
</protein>
<reference evidence="2" key="1">
    <citation type="submission" date="2019-12" db="EMBL/GenBank/DDBJ databases">
        <title>An insight into the sialome of adult female Ixodes ricinus ticks feeding for 6 days.</title>
        <authorList>
            <person name="Perner J."/>
            <person name="Ribeiro J.M.C."/>
        </authorList>
    </citation>
    <scope>NUCLEOTIDE SEQUENCE</scope>
    <source>
        <strain evidence="2">Semi-engorged</strain>
        <tissue evidence="2">Salivary glands</tissue>
    </source>
</reference>
<keyword evidence="1" id="KW-0732">Signal</keyword>
<name>A0A6B0UKF1_IXORI</name>
<dbReference type="EMBL" id="GIFC01008052">
    <property type="protein sequence ID" value="MXU90135.1"/>
    <property type="molecule type" value="Transcribed_RNA"/>
</dbReference>
<accession>A0A6B0UKF1</accession>
<evidence type="ECO:0000256" key="1">
    <source>
        <dbReference type="SAM" id="SignalP"/>
    </source>
</evidence>
<proteinExistence type="predicted"/>
<feature type="chain" id="PRO_5025417929" evidence="1">
    <location>
        <begin position="30"/>
        <end position="112"/>
    </location>
</feature>
<organism evidence="2">
    <name type="scientific">Ixodes ricinus</name>
    <name type="common">Common tick</name>
    <name type="synonym">Acarus ricinus</name>
    <dbReference type="NCBI Taxonomy" id="34613"/>
    <lineage>
        <taxon>Eukaryota</taxon>
        <taxon>Metazoa</taxon>
        <taxon>Ecdysozoa</taxon>
        <taxon>Arthropoda</taxon>
        <taxon>Chelicerata</taxon>
        <taxon>Arachnida</taxon>
        <taxon>Acari</taxon>
        <taxon>Parasitiformes</taxon>
        <taxon>Ixodida</taxon>
        <taxon>Ixodoidea</taxon>
        <taxon>Ixodidae</taxon>
        <taxon>Ixodinae</taxon>
        <taxon>Ixodes</taxon>
    </lineage>
</organism>
<sequence length="112" mass="12328">MAWGVLRPVSNCPLLLFLISLLISSVAHGVHLVWCRAHNPNIMAPGNLLGAKLLKVYPHDGPNCCFGPRAAHHVILRHRFSRSAGGPRPALLRNAKRLFSPGPWRRTAAFLV</sequence>
<evidence type="ECO:0000313" key="2">
    <source>
        <dbReference type="EMBL" id="MXU90135.1"/>
    </source>
</evidence>
<dbReference type="AlphaFoldDB" id="A0A6B0UKF1"/>